<dbReference type="GO" id="GO:0006096">
    <property type="term" value="P:glycolytic process"/>
    <property type="evidence" value="ECO:0007669"/>
    <property type="project" value="UniProtKB-UniRule"/>
</dbReference>
<evidence type="ECO:0000256" key="5">
    <source>
        <dbReference type="ARBA" id="ARBA00023152"/>
    </source>
</evidence>
<dbReference type="SUPFAM" id="SSF51351">
    <property type="entry name" value="Triosephosphate isomerase (TIM)"/>
    <property type="match status" value="1"/>
</dbReference>
<dbReference type="RefSeq" id="WP_022636957.1">
    <property type="nucleotide sequence ID" value="NZ_ASJR01000011.1"/>
</dbReference>
<organism evidence="9 10">
    <name type="scientific">Chitinivibrio alkaliphilus ACht1</name>
    <dbReference type="NCBI Taxonomy" id="1313304"/>
    <lineage>
        <taxon>Bacteria</taxon>
        <taxon>Pseudomonadati</taxon>
        <taxon>Fibrobacterota</taxon>
        <taxon>Chitinivibrionia</taxon>
        <taxon>Chitinivibrionales</taxon>
        <taxon>Chitinivibrionaceae</taxon>
        <taxon>Chitinivibrio</taxon>
    </lineage>
</organism>
<comment type="function">
    <text evidence="7">Involved in the gluconeogenesis. Catalyzes stereospecifically the conversion of dihydroxyacetone phosphate (DHAP) to D-glyceraldehyde-3-phosphate (G3P).</text>
</comment>
<dbReference type="InterPro" id="IPR013785">
    <property type="entry name" value="Aldolase_TIM"/>
</dbReference>
<comment type="similarity">
    <text evidence="2 7 8">Belongs to the triosephosphate isomerase family.</text>
</comment>
<protein>
    <recommendedName>
        <fullName evidence="7 8">Triosephosphate isomerase</fullName>
        <shortName evidence="7">TIM</shortName>
        <shortName evidence="7">TPI</shortName>
        <ecNumber evidence="7 8">5.3.1.1</ecNumber>
    </recommendedName>
    <alternativeName>
        <fullName evidence="7">Triose-phosphate isomerase</fullName>
    </alternativeName>
</protein>
<feature type="active site" description="Proton acceptor" evidence="7">
    <location>
        <position position="168"/>
    </location>
</feature>
<comment type="subcellular location">
    <subcellularLocation>
        <location evidence="7 8">Cytoplasm</location>
    </subcellularLocation>
</comment>
<dbReference type="InterPro" id="IPR020861">
    <property type="entry name" value="Triosephosphate_isomerase_AS"/>
</dbReference>
<dbReference type="HAMAP" id="MF_00147_B">
    <property type="entry name" value="TIM_B"/>
    <property type="match status" value="1"/>
</dbReference>
<dbReference type="PATRIC" id="fig|1313304.3.peg.1434"/>
<dbReference type="CDD" id="cd00311">
    <property type="entry name" value="TIM"/>
    <property type="match status" value="1"/>
</dbReference>
<dbReference type="NCBIfam" id="TIGR00419">
    <property type="entry name" value="tim"/>
    <property type="match status" value="1"/>
</dbReference>
<dbReference type="FunFam" id="3.20.20.70:FF:000016">
    <property type="entry name" value="Triosephosphate isomerase"/>
    <property type="match status" value="1"/>
</dbReference>
<keyword evidence="4 7" id="KW-0963">Cytoplasm</keyword>
<dbReference type="InterPro" id="IPR000652">
    <property type="entry name" value="Triosephosphate_isomerase"/>
</dbReference>
<dbReference type="AlphaFoldDB" id="U7D6S5"/>
<dbReference type="EMBL" id="ASJR01000011">
    <property type="protein sequence ID" value="ERP31638.1"/>
    <property type="molecule type" value="Genomic_DNA"/>
</dbReference>
<keyword evidence="3 7" id="KW-0312">Gluconeogenesis</keyword>
<dbReference type="GO" id="GO:0019563">
    <property type="term" value="P:glycerol catabolic process"/>
    <property type="evidence" value="ECO:0007669"/>
    <property type="project" value="TreeGrafter"/>
</dbReference>
<dbReference type="EC" id="5.3.1.1" evidence="7 8"/>
<dbReference type="PANTHER" id="PTHR21139">
    <property type="entry name" value="TRIOSEPHOSPHATE ISOMERASE"/>
    <property type="match status" value="1"/>
</dbReference>
<keyword evidence="10" id="KW-1185">Reference proteome</keyword>
<evidence type="ECO:0000313" key="10">
    <source>
        <dbReference type="Proteomes" id="UP000017148"/>
    </source>
</evidence>
<keyword evidence="5 7" id="KW-0324">Glycolysis</keyword>
<dbReference type="OrthoDB" id="9809429at2"/>
<keyword evidence="6 7" id="KW-0413">Isomerase</keyword>
<name>U7D6S5_9BACT</name>
<accession>U7D6S5</accession>
<dbReference type="GO" id="GO:0046166">
    <property type="term" value="P:glyceraldehyde-3-phosphate biosynthetic process"/>
    <property type="evidence" value="ECO:0007669"/>
    <property type="project" value="TreeGrafter"/>
</dbReference>
<evidence type="ECO:0000256" key="3">
    <source>
        <dbReference type="ARBA" id="ARBA00022432"/>
    </source>
</evidence>
<dbReference type="GO" id="GO:0004807">
    <property type="term" value="F:triose-phosphate isomerase activity"/>
    <property type="evidence" value="ECO:0007669"/>
    <property type="project" value="UniProtKB-UniRule"/>
</dbReference>
<comment type="subunit">
    <text evidence="7 8">Homodimer.</text>
</comment>
<evidence type="ECO:0000256" key="1">
    <source>
        <dbReference type="ARBA" id="ARBA00004680"/>
    </source>
</evidence>
<feature type="binding site" evidence="7">
    <location>
        <begin position="235"/>
        <end position="236"/>
    </location>
    <ligand>
        <name>substrate</name>
    </ligand>
</feature>
<dbReference type="UniPathway" id="UPA00138"/>
<evidence type="ECO:0000313" key="9">
    <source>
        <dbReference type="EMBL" id="ERP31638.1"/>
    </source>
</evidence>
<feature type="active site" description="Electrophile" evidence="7">
    <location>
        <position position="96"/>
    </location>
</feature>
<dbReference type="Pfam" id="PF00121">
    <property type="entry name" value="TIM"/>
    <property type="match status" value="1"/>
</dbReference>
<feature type="binding site" evidence="7">
    <location>
        <position position="174"/>
    </location>
    <ligand>
        <name>substrate</name>
    </ligand>
</feature>
<dbReference type="PROSITE" id="PS51440">
    <property type="entry name" value="TIM_2"/>
    <property type="match status" value="1"/>
</dbReference>
<reference evidence="9 10" key="1">
    <citation type="journal article" date="2013" name="Environ. Microbiol.">
        <title>Genome analysis of Chitinivibrio alkaliphilus gen. nov., sp. nov., a novel extremely haloalkaliphilic anaerobic chitinolytic bacterium from the candidate phylum Termite Group 3.</title>
        <authorList>
            <person name="Sorokin D.Y."/>
            <person name="Gumerov V.M."/>
            <person name="Rakitin A.L."/>
            <person name="Beletsky A.V."/>
            <person name="Damste J.S."/>
            <person name="Muyzer G."/>
            <person name="Mardanov A.V."/>
            <person name="Ravin N.V."/>
        </authorList>
    </citation>
    <scope>NUCLEOTIDE SEQUENCE [LARGE SCALE GENOMIC DNA]</scope>
    <source>
        <strain evidence="9 10">ACht1</strain>
    </source>
</reference>
<dbReference type="eggNOG" id="COG0149">
    <property type="taxonomic scope" value="Bacteria"/>
</dbReference>
<sequence length="251" mass="26679">MPRKTFIAGNWKMNKTVDESVVLAKDVVAQVGDVSDVEVAICVPYTSLTEVARVIDGTSVKLGAQDVYWEESGAFTGKVSCEMLRSAGVEYVIVGHSEQRSYFGETDEAVNKKVHAVIGAGLHPIVCVGETLQEREDAVTDAVVARQVKAAYDNVSAADAKKTTIAYEPVWAIGTGKTATPEMAQEVHGTIRSLLADMYDQDTADSIVIQYGGSMKPANAKGLLEKPDIDGGLIGGAALNADTFRGVVLPE</sequence>
<dbReference type="Gene3D" id="3.20.20.70">
    <property type="entry name" value="Aldolase class I"/>
    <property type="match status" value="1"/>
</dbReference>
<dbReference type="STRING" id="1313304.CALK_1502"/>
<evidence type="ECO:0000256" key="4">
    <source>
        <dbReference type="ARBA" id="ARBA00022490"/>
    </source>
</evidence>
<comment type="pathway">
    <text evidence="7 8">Carbohydrate biosynthesis; gluconeogenesis.</text>
</comment>
<comment type="catalytic activity">
    <reaction evidence="7 8">
        <text>D-glyceraldehyde 3-phosphate = dihydroxyacetone phosphate</text>
        <dbReference type="Rhea" id="RHEA:18585"/>
        <dbReference type="ChEBI" id="CHEBI:57642"/>
        <dbReference type="ChEBI" id="CHEBI:59776"/>
        <dbReference type="EC" id="5.3.1.1"/>
    </reaction>
</comment>
<dbReference type="UniPathway" id="UPA00109">
    <property type="reaction ID" value="UER00189"/>
</dbReference>
<dbReference type="PROSITE" id="PS00171">
    <property type="entry name" value="TIM_1"/>
    <property type="match status" value="1"/>
</dbReference>
<dbReference type="InterPro" id="IPR022896">
    <property type="entry name" value="TrioseP_Isoase_bac/euk"/>
</dbReference>
<comment type="pathway">
    <text evidence="1 7 8">Carbohydrate degradation; glycolysis; D-glyceraldehyde 3-phosphate from glycerone phosphate: step 1/1.</text>
</comment>
<proteinExistence type="inferred from homology"/>
<feature type="binding site" evidence="7">
    <location>
        <begin position="10"/>
        <end position="12"/>
    </location>
    <ligand>
        <name>substrate</name>
    </ligand>
</feature>
<feature type="binding site" evidence="7">
    <location>
        <position position="214"/>
    </location>
    <ligand>
        <name>substrate</name>
    </ligand>
</feature>
<evidence type="ECO:0000256" key="6">
    <source>
        <dbReference type="ARBA" id="ARBA00023235"/>
    </source>
</evidence>
<evidence type="ECO:0000256" key="7">
    <source>
        <dbReference type="HAMAP-Rule" id="MF_00147"/>
    </source>
</evidence>
<evidence type="ECO:0000256" key="8">
    <source>
        <dbReference type="RuleBase" id="RU363013"/>
    </source>
</evidence>
<dbReference type="InterPro" id="IPR035990">
    <property type="entry name" value="TIM_sf"/>
</dbReference>
<dbReference type="GO" id="GO:0006094">
    <property type="term" value="P:gluconeogenesis"/>
    <property type="evidence" value="ECO:0007669"/>
    <property type="project" value="UniProtKB-UniRule"/>
</dbReference>
<dbReference type="Proteomes" id="UP000017148">
    <property type="component" value="Unassembled WGS sequence"/>
</dbReference>
<dbReference type="PANTHER" id="PTHR21139:SF42">
    <property type="entry name" value="TRIOSEPHOSPHATE ISOMERASE"/>
    <property type="match status" value="1"/>
</dbReference>
<evidence type="ECO:0000256" key="2">
    <source>
        <dbReference type="ARBA" id="ARBA00007422"/>
    </source>
</evidence>
<dbReference type="GO" id="GO:0005829">
    <property type="term" value="C:cytosol"/>
    <property type="evidence" value="ECO:0007669"/>
    <property type="project" value="TreeGrafter"/>
</dbReference>
<gene>
    <name evidence="7" type="primary">tpiA</name>
    <name evidence="9" type="ORF">CALK_1502</name>
</gene>
<comment type="caution">
    <text evidence="9">The sequence shown here is derived from an EMBL/GenBank/DDBJ whole genome shotgun (WGS) entry which is preliminary data.</text>
</comment>